<dbReference type="AlphaFoldDB" id="A0AAV7JSQ9"/>
<accession>A0AAV7JSQ9</accession>
<evidence type="ECO:0000313" key="1">
    <source>
        <dbReference type="EMBL" id="KAI6651817.1"/>
    </source>
</evidence>
<comment type="caution">
    <text evidence="1">The sequence shown here is derived from an EMBL/GenBank/DDBJ whole genome shotgun (WGS) entry which is preliminary data.</text>
</comment>
<evidence type="ECO:0000313" key="2">
    <source>
        <dbReference type="Proteomes" id="UP001165289"/>
    </source>
</evidence>
<reference evidence="1 2" key="1">
    <citation type="journal article" date="2023" name="BMC Biol.">
        <title>The compact genome of the sponge Oopsacas minuta (Hexactinellida) is lacking key metazoan core genes.</title>
        <authorList>
            <person name="Santini S."/>
            <person name="Schenkelaars Q."/>
            <person name="Jourda C."/>
            <person name="Duchesne M."/>
            <person name="Belahbib H."/>
            <person name="Rocher C."/>
            <person name="Selva M."/>
            <person name="Riesgo A."/>
            <person name="Vervoort M."/>
            <person name="Leys S.P."/>
            <person name="Kodjabachian L."/>
            <person name="Le Bivic A."/>
            <person name="Borchiellini C."/>
            <person name="Claverie J.M."/>
            <person name="Renard E."/>
        </authorList>
    </citation>
    <scope>NUCLEOTIDE SEQUENCE [LARGE SCALE GENOMIC DNA]</scope>
    <source>
        <strain evidence="1">SPO-2</strain>
    </source>
</reference>
<proteinExistence type="predicted"/>
<protein>
    <submittedName>
        <fullName evidence="1">Uncharacterized protein</fullName>
    </submittedName>
</protein>
<dbReference type="EMBL" id="JAKMXF010000302">
    <property type="protein sequence ID" value="KAI6651817.1"/>
    <property type="molecule type" value="Genomic_DNA"/>
</dbReference>
<dbReference type="SUPFAM" id="SSF53098">
    <property type="entry name" value="Ribonuclease H-like"/>
    <property type="match status" value="1"/>
</dbReference>
<name>A0AAV7JSQ9_9METZ</name>
<dbReference type="InterPro" id="IPR012337">
    <property type="entry name" value="RNaseH-like_sf"/>
</dbReference>
<sequence>MLASLAFVPEIDVIDCFIILMQQFPEEAIEIAKYFEKTYIGKVLPDMTRRTPIFPIRIWNLHTRINSRLARTNNSIEGWHNAFKSMIVGSHPSFCKLSMFLQREQSMQEAVFAKWECGEVKKSSKSTIAHTDGLAIIDQDNPLLVNASISDVVNKVRRVVKLFKRSPLKNEILQTYVKEKHPNGLQLILDCRTRWSTLLNMLERIVKLRISIHKALLDLDIDIKFKDEEFQQINNIAQALDPIKLAVEALCRREANLIIAEATINFYLKKFKPILLQNTILESLMLLIRGVFKNVT</sequence>
<keyword evidence="2" id="KW-1185">Reference proteome</keyword>
<dbReference type="Proteomes" id="UP001165289">
    <property type="component" value="Unassembled WGS sequence"/>
</dbReference>
<organism evidence="1 2">
    <name type="scientific">Oopsacas minuta</name>
    <dbReference type="NCBI Taxonomy" id="111878"/>
    <lineage>
        <taxon>Eukaryota</taxon>
        <taxon>Metazoa</taxon>
        <taxon>Porifera</taxon>
        <taxon>Hexactinellida</taxon>
        <taxon>Hexasterophora</taxon>
        <taxon>Lyssacinosida</taxon>
        <taxon>Leucopsacidae</taxon>
        <taxon>Oopsacas</taxon>
    </lineage>
</organism>
<gene>
    <name evidence="1" type="ORF">LOD99_5064</name>
</gene>